<dbReference type="SUPFAM" id="SSF49401">
    <property type="entry name" value="Bacterial adhesins"/>
    <property type="match status" value="1"/>
</dbReference>
<dbReference type="STRING" id="1265819.PGRAN_07221"/>
<evidence type="ECO:0000313" key="7">
    <source>
        <dbReference type="Proteomes" id="UP000019253"/>
    </source>
</evidence>
<keyword evidence="4" id="KW-0812">Transmembrane</keyword>
<proteinExistence type="inferred from homology"/>
<dbReference type="Gene3D" id="2.60.40.10">
    <property type="entry name" value="Immunoglobulins"/>
    <property type="match status" value="2"/>
</dbReference>
<organism evidence="6 7">
    <name type="scientific">Listeria grandensis FSL F6-0971</name>
    <dbReference type="NCBI Taxonomy" id="1265819"/>
    <lineage>
        <taxon>Bacteria</taxon>
        <taxon>Bacillati</taxon>
        <taxon>Bacillota</taxon>
        <taxon>Bacilli</taxon>
        <taxon>Bacillales</taxon>
        <taxon>Listeriaceae</taxon>
        <taxon>Listeria</taxon>
    </lineage>
</organism>
<dbReference type="AlphaFoldDB" id="W7BKD9"/>
<accession>W7BKD9</accession>
<evidence type="ECO:0000256" key="1">
    <source>
        <dbReference type="ARBA" id="ARBA00007257"/>
    </source>
</evidence>
<comment type="caution">
    <text evidence="6">The sequence shown here is derived from an EMBL/GenBank/DDBJ whole genome shotgun (WGS) entry which is preliminary data.</text>
</comment>
<dbReference type="Pfam" id="PF17802">
    <property type="entry name" value="SpaA"/>
    <property type="match status" value="2"/>
</dbReference>
<dbReference type="PATRIC" id="fig|1265819.5.peg.1442"/>
<feature type="domain" description="SpaA-like prealbumin fold" evidence="5">
    <location>
        <begin position="471"/>
        <end position="549"/>
    </location>
</feature>
<keyword evidence="2" id="KW-0964">Secreted</keyword>
<dbReference type="PANTHER" id="PTHR36108:SF13">
    <property type="entry name" value="COLOSSIN-B-RELATED"/>
    <property type="match status" value="1"/>
</dbReference>
<evidence type="ECO:0000256" key="4">
    <source>
        <dbReference type="SAM" id="Phobius"/>
    </source>
</evidence>
<evidence type="ECO:0000313" key="6">
    <source>
        <dbReference type="EMBL" id="EUJ23676.1"/>
    </source>
</evidence>
<feature type="transmembrane region" description="Helical" evidence="4">
    <location>
        <begin position="726"/>
        <end position="742"/>
    </location>
</feature>
<dbReference type="Gene3D" id="2.60.40.740">
    <property type="match status" value="2"/>
</dbReference>
<dbReference type="Proteomes" id="UP000019253">
    <property type="component" value="Unassembled WGS sequence"/>
</dbReference>
<dbReference type="OrthoDB" id="2366066at2"/>
<dbReference type="EMBL" id="AODD01000008">
    <property type="protein sequence ID" value="EUJ23676.1"/>
    <property type="molecule type" value="Genomic_DNA"/>
</dbReference>
<dbReference type="PANTHER" id="PTHR36108">
    <property type="entry name" value="COLOSSIN-B-RELATED"/>
    <property type="match status" value="1"/>
</dbReference>
<keyword evidence="4" id="KW-0472">Membrane</keyword>
<protein>
    <submittedName>
        <fullName evidence="6">Collagen adhesion protein</fullName>
    </submittedName>
</protein>
<feature type="domain" description="SpaA-like prealbumin fold" evidence="5">
    <location>
        <begin position="562"/>
        <end position="648"/>
    </location>
</feature>
<evidence type="ECO:0000256" key="2">
    <source>
        <dbReference type="ARBA" id="ARBA00022525"/>
    </source>
</evidence>
<dbReference type="InterPro" id="IPR013783">
    <property type="entry name" value="Ig-like_fold"/>
</dbReference>
<sequence>MKAKKYIVIFMITLLSVQLGTLFLDVKKGQVMAESTGGNASISVITGTIKSRQEVNLHVNVFGSAGDFLEDNGNIVVSIPKEIVYNMGDFNTKMLIPEPFEYEGLEKDDTNFNLIFSMNTELIDANDAFNGVFEIKFGAPIIRVDGEHASIQTFTVSYAGKQQQVRVDVQKQHLPVFPIFDKWYKGDFDQNGIANLNTTNAEANRFQLVVNYRGTELKDVIVSDQLPQGTSLIASSKRMSTPGDSMTKDQIRVLKVTDFDEEGEAIHYKYVTDEFADKIMYDKVANRFSVDFGDIAADETYFVEYSLKIEDSNLGVQMNVANLVASNRQAIEKSVSVQAINHYGTSYVLNESVDKTTLNYDENEVIYTLKLSLLDGEAIPAGTVITDPLNEKMISPELEAYDTSKFDIKIEDNKLTIKLLKDLPKGELAEWSFKVGVENLKMGETLFNQAFLMLASDQVYSNSVSTRKYDGRIQIKKLDNLHNPVSGATYEILNDKNEQVFEGLTDATGLLNSKALQPGTYTVREVTAPVGYILDSTPYYVSVSTADTVPIVLGTENKLKGGSVKLTKIDADNPSVPLAGAKFELHDSDGEVLFTDMSTDINGEIVISGLIPGRYYFIETEAPNGYVLDSTPVSFDIEIGENDTQVQVIKENSREDMKVPPIVSQQPVLPLKPSPPVKAPEVMVSELPIIVRPMTSVTQNPGNERVEINPVIKELPETGDSKRNQMALYGISLMIFALAVLIKRKNG</sequence>
<evidence type="ECO:0000259" key="5">
    <source>
        <dbReference type="Pfam" id="PF17802"/>
    </source>
</evidence>
<keyword evidence="4" id="KW-1133">Transmembrane helix</keyword>
<name>W7BKD9_9LIST</name>
<gene>
    <name evidence="6" type="ORF">PGRAN_07221</name>
</gene>
<dbReference type="InterPro" id="IPR041033">
    <property type="entry name" value="SpaA_PFL_dom_1"/>
</dbReference>
<dbReference type="NCBIfam" id="TIGR01167">
    <property type="entry name" value="LPXTG_anchor"/>
    <property type="match status" value="1"/>
</dbReference>
<keyword evidence="3" id="KW-0732">Signal</keyword>
<comment type="similarity">
    <text evidence="1">Belongs to the serine-aspartate repeat-containing protein (SDr) family.</text>
</comment>
<dbReference type="RefSeq" id="WP_036066038.1">
    <property type="nucleotide sequence ID" value="NZ_AODD01000008.1"/>
</dbReference>
<dbReference type="InterPro" id="IPR008966">
    <property type="entry name" value="Adhesion_dom_sf"/>
</dbReference>
<evidence type="ECO:0000256" key="3">
    <source>
        <dbReference type="ARBA" id="ARBA00022729"/>
    </source>
</evidence>
<reference evidence="6 7" key="1">
    <citation type="journal article" date="2014" name="Int. J. Syst. Evol. Microbiol.">
        <title>Listeria floridensis sp. nov., Listeria aquatica sp. nov., Listeria cornellensis sp. nov., Listeria riparia sp. nov. and Listeria grandensis sp. nov., from agricultural and natural environments.</title>
        <authorList>
            <person name="den Bakker H.C."/>
            <person name="Warchocki S."/>
            <person name="Wright E.M."/>
            <person name="Allred A.F."/>
            <person name="Ahlstrom C."/>
            <person name="Manuel C.S."/>
            <person name="Stasiewicz M.J."/>
            <person name="Burrell A."/>
            <person name="Roof S."/>
            <person name="Strawn L."/>
            <person name="Fortes E.D."/>
            <person name="Nightingale K.K."/>
            <person name="Kephart D."/>
            <person name="Wiedmann M."/>
        </authorList>
    </citation>
    <scope>NUCLEOTIDE SEQUENCE [LARGE SCALE GENOMIC DNA]</scope>
    <source>
        <strain evidence="7">FSL F6-971</strain>
    </source>
</reference>
<keyword evidence="7" id="KW-1185">Reference proteome</keyword>
<dbReference type="SUPFAM" id="SSF49478">
    <property type="entry name" value="Cna protein B-type domain"/>
    <property type="match status" value="2"/>
</dbReference>